<feature type="transmembrane region" description="Helical" evidence="5">
    <location>
        <begin position="216"/>
        <end position="240"/>
    </location>
</feature>
<keyword evidence="2 5" id="KW-0812">Transmembrane</keyword>
<dbReference type="Pfam" id="PF13520">
    <property type="entry name" value="AA_permease_2"/>
    <property type="match status" value="1"/>
</dbReference>
<feature type="transmembrane region" description="Helical" evidence="5">
    <location>
        <begin position="174"/>
        <end position="196"/>
    </location>
</feature>
<evidence type="ECO:0000256" key="2">
    <source>
        <dbReference type="ARBA" id="ARBA00022692"/>
    </source>
</evidence>
<feature type="transmembrane region" description="Helical" evidence="5">
    <location>
        <begin position="444"/>
        <end position="462"/>
    </location>
</feature>
<evidence type="ECO:0000256" key="4">
    <source>
        <dbReference type="ARBA" id="ARBA00023136"/>
    </source>
</evidence>
<accession>A0ABN1H1D5</accession>
<feature type="transmembrane region" description="Helical" evidence="5">
    <location>
        <begin position="26"/>
        <end position="45"/>
    </location>
</feature>
<dbReference type="Gene3D" id="1.20.1740.10">
    <property type="entry name" value="Amino acid/polyamine transporter I"/>
    <property type="match status" value="1"/>
</dbReference>
<evidence type="ECO:0000313" key="7">
    <source>
        <dbReference type="Proteomes" id="UP001500957"/>
    </source>
</evidence>
<sequence length="655" mass="70252">MSFARVPKRILLGTPMRSDRLGDTLLRKRVGLAIFASGPLSSVAYAPQEIFLVLSVAGAAYFQEAAWFGLAIGVLMVVVISSYRQSVREYPGGGGDYDVAMDNLGRTGGLTVASALIVDYVVTVAVSVSAGVDNLGAAVPFVAEHRVPTALAVIAVLMLLNLRGMAESGFWFAIPAYTFVVGVLALIGVGLFRILVLDDDVKAPTADYEVVASSSGVTGLALAFLLVRAFCAGSVALAGVEQSANGVPAFREPKGRNAATVLLFMGGMAITMFAGLVTLAALTDFKVADDPATEILIDGQPAGPDYEQDPIIAQMAEAVFGDGSWPFLALAVTTTLILFFAANTSFNGFPQLGSILARDRWLPGQLRQRGDRLSYSNSIVALAIAAGVLVYLVDVNVSSLVGMYIVAVFISLTLGQVGLAKHWTTLLRSGAESVPRRRLHRDRAVNVVGAVCTGAVLGVVLVSDFLDGAWVVVAAVPVFFAMMHKIAKHYDQLNAELTPTKGGVTLPSRIHGIVLVSKLHTPTLRALAFARATRPDTLVALTVQTSPESTAELLREWAEHDIEVPLTVLDSPYREVTRPVLEYVRNVRVASPRDVICVFVPEYVVGKWWEQLLHNQTPLRLKARLLFQPGVMVTSVPWQLGSAEQLEARRTYKPR</sequence>
<keyword evidence="3 5" id="KW-1133">Transmembrane helix</keyword>
<dbReference type="Proteomes" id="UP001500957">
    <property type="component" value="Unassembled WGS sequence"/>
</dbReference>
<feature type="transmembrane region" description="Helical" evidence="5">
    <location>
        <begin position="373"/>
        <end position="393"/>
    </location>
</feature>
<comment type="subcellular location">
    <subcellularLocation>
        <location evidence="1">Membrane</location>
        <topology evidence="1">Multi-pass membrane protein</topology>
    </subcellularLocation>
</comment>
<feature type="transmembrane region" description="Helical" evidence="5">
    <location>
        <begin position="261"/>
        <end position="282"/>
    </location>
</feature>
<dbReference type="RefSeq" id="WP_344606489.1">
    <property type="nucleotide sequence ID" value="NZ_BAAAHE010000026.1"/>
</dbReference>
<feature type="transmembrane region" description="Helical" evidence="5">
    <location>
        <begin position="327"/>
        <end position="352"/>
    </location>
</feature>
<dbReference type="InterPro" id="IPR002293">
    <property type="entry name" value="AA/rel_permease1"/>
</dbReference>
<feature type="transmembrane region" description="Helical" evidence="5">
    <location>
        <begin position="146"/>
        <end position="162"/>
    </location>
</feature>
<feature type="transmembrane region" description="Helical" evidence="5">
    <location>
        <begin position="65"/>
        <end position="83"/>
    </location>
</feature>
<organism evidence="6 7">
    <name type="scientific">Sporichthya brevicatena</name>
    <dbReference type="NCBI Taxonomy" id="171442"/>
    <lineage>
        <taxon>Bacteria</taxon>
        <taxon>Bacillati</taxon>
        <taxon>Actinomycetota</taxon>
        <taxon>Actinomycetes</taxon>
        <taxon>Sporichthyales</taxon>
        <taxon>Sporichthyaceae</taxon>
        <taxon>Sporichthya</taxon>
    </lineage>
</organism>
<dbReference type="PANTHER" id="PTHR47704">
    <property type="entry name" value="POTASSIUM TRANSPORTER KIMA"/>
    <property type="match status" value="1"/>
</dbReference>
<feature type="transmembrane region" description="Helical" evidence="5">
    <location>
        <begin position="399"/>
        <end position="423"/>
    </location>
</feature>
<dbReference type="PANTHER" id="PTHR47704:SF1">
    <property type="entry name" value="POTASSIUM TRANSPORTER KIMA"/>
    <property type="match status" value="1"/>
</dbReference>
<dbReference type="InterPro" id="IPR053153">
    <property type="entry name" value="APC_K+_Transporter"/>
</dbReference>
<evidence type="ECO:0000256" key="1">
    <source>
        <dbReference type="ARBA" id="ARBA00004141"/>
    </source>
</evidence>
<keyword evidence="4 5" id="KW-0472">Membrane</keyword>
<keyword evidence="7" id="KW-1185">Reference proteome</keyword>
<feature type="transmembrane region" description="Helical" evidence="5">
    <location>
        <begin position="468"/>
        <end position="487"/>
    </location>
</feature>
<evidence type="ECO:0000256" key="5">
    <source>
        <dbReference type="SAM" id="Phobius"/>
    </source>
</evidence>
<gene>
    <name evidence="6" type="ORF">GCM10009547_31900</name>
</gene>
<feature type="transmembrane region" description="Helical" evidence="5">
    <location>
        <begin position="104"/>
        <end position="126"/>
    </location>
</feature>
<protein>
    <submittedName>
        <fullName evidence="6">APC family permease</fullName>
    </submittedName>
</protein>
<comment type="caution">
    <text evidence="6">The sequence shown here is derived from an EMBL/GenBank/DDBJ whole genome shotgun (WGS) entry which is preliminary data.</text>
</comment>
<proteinExistence type="predicted"/>
<evidence type="ECO:0000256" key="3">
    <source>
        <dbReference type="ARBA" id="ARBA00022989"/>
    </source>
</evidence>
<reference evidence="6 7" key="1">
    <citation type="journal article" date="2019" name="Int. J. Syst. Evol. Microbiol.">
        <title>The Global Catalogue of Microorganisms (GCM) 10K type strain sequencing project: providing services to taxonomists for standard genome sequencing and annotation.</title>
        <authorList>
            <consortium name="The Broad Institute Genomics Platform"/>
            <consortium name="The Broad Institute Genome Sequencing Center for Infectious Disease"/>
            <person name="Wu L."/>
            <person name="Ma J."/>
        </authorList>
    </citation>
    <scope>NUCLEOTIDE SEQUENCE [LARGE SCALE GENOMIC DNA]</scope>
    <source>
        <strain evidence="6 7">JCM 10671</strain>
    </source>
</reference>
<evidence type="ECO:0000313" key="6">
    <source>
        <dbReference type="EMBL" id="GAA0626146.1"/>
    </source>
</evidence>
<name>A0ABN1H1D5_9ACTN</name>
<dbReference type="EMBL" id="BAAAHE010000026">
    <property type="protein sequence ID" value="GAA0626146.1"/>
    <property type="molecule type" value="Genomic_DNA"/>
</dbReference>